<dbReference type="InterPro" id="IPR008978">
    <property type="entry name" value="HSP20-like_chaperone"/>
</dbReference>
<evidence type="ECO:0000256" key="1">
    <source>
        <dbReference type="SAM" id="MobiDB-lite"/>
    </source>
</evidence>
<dbReference type="OrthoDB" id="5511210at2759"/>
<accession>B6H9X8</accession>
<dbReference type="VEuPathDB" id="FungiDB:PCH_Pc16g14310"/>
<feature type="region of interest" description="Disordered" evidence="1">
    <location>
        <begin position="1"/>
        <end position="128"/>
    </location>
</feature>
<dbReference type="BioCyc" id="PCHR:PC16G14310-MONOMER"/>
<feature type="compositionally biased region" description="Basic residues" evidence="1">
    <location>
        <begin position="85"/>
        <end position="98"/>
    </location>
</feature>
<proteinExistence type="predicted"/>
<dbReference type="Proteomes" id="UP000000724">
    <property type="component" value="Contig Pc00c16"/>
</dbReference>
<keyword evidence="3" id="KW-1185">Reference proteome</keyword>
<evidence type="ECO:0000313" key="2">
    <source>
        <dbReference type="EMBL" id="CAP94101.1"/>
    </source>
</evidence>
<feature type="compositionally biased region" description="Polar residues" evidence="1">
    <location>
        <begin position="1"/>
        <end position="12"/>
    </location>
</feature>
<dbReference type="AlphaFoldDB" id="B6H9X8"/>
<dbReference type="HOGENOM" id="CLU_687167_0_0_1"/>
<organism evidence="2 3">
    <name type="scientific">Penicillium rubens (strain ATCC 28089 / DSM 1075 / NRRL 1951 / Wisconsin 54-1255)</name>
    <name type="common">Penicillium chrysogenum</name>
    <dbReference type="NCBI Taxonomy" id="500485"/>
    <lineage>
        <taxon>Eukaryota</taxon>
        <taxon>Fungi</taxon>
        <taxon>Dikarya</taxon>
        <taxon>Ascomycota</taxon>
        <taxon>Pezizomycotina</taxon>
        <taxon>Eurotiomycetes</taxon>
        <taxon>Eurotiomycetidae</taxon>
        <taxon>Eurotiales</taxon>
        <taxon>Aspergillaceae</taxon>
        <taxon>Penicillium</taxon>
        <taxon>Penicillium chrysogenum species complex</taxon>
    </lineage>
</organism>
<dbReference type="eggNOG" id="KOG0710">
    <property type="taxonomic scope" value="Eukaryota"/>
</dbReference>
<feature type="compositionally biased region" description="Polar residues" evidence="1">
    <location>
        <begin position="46"/>
        <end position="66"/>
    </location>
</feature>
<dbReference type="CDD" id="cd06464">
    <property type="entry name" value="ACD_sHsps-like"/>
    <property type="match status" value="1"/>
</dbReference>
<evidence type="ECO:0000313" key="3">
    <source>
        <dbReference type="Proteomes" id="UP000000724"/>
    </source>
</evidence>
<dbReference type="STRING" id="500485.B6H9X8"/>
<dbReference type="SUPFAM" id="SSF49764">
    <property type="entry name" value="HSP20-like chaperones"/>
    <property type="match status" value="1"/>
</dbReference>
<reference evidence="2 3" key="1">
    <citation type="journal article" date="2008" name="Nat. Biotechnol.">
        <title>Genome sequencing and analysis of the filamentous fungus Penicillium chrysogenum.</title>
        <authorList>
            <person name="van den Berg M.A."/>
            <person name="Albang R."/>
            <person name="Albermann K."/>
            <person name="Badger J.H."/>
            <person name="Daran J.-M."/>
            <person name="Driessen A.J.M."/>
            <person name="Garcia-Estrada C."/>
            <person name="Fedorova N.D."/>
            <person name="Harris D.M."/>
            <person name="Heijne W.H.M."/>
            <person name="Joardar V.S."/>
            <person name="Kiel J.A.K.W."/>
            <person name="Kovalchuk A."/>
            <person name="Martin J.F."/>
            <person name="Nierman W.C."/>
            <person name="Nijland J.G."/>
            <person name="Pronk J.T."/>
            <person name="Roubos J.A."/>
            <person name="van der Klei I.J."/>
            <person name="van Peij N.N.M.E."/>
            <person name="Veenhuis M."/>
            <person name="von Doehren H."/>
            <person name="Wagner C."/>
            <person name="Wortman J.R."/>
            <person name="Bovenberg R.A.L."/>
        </authorList>
    </citation>
    <scope>NUCLEOTIDE SEQUENCE [LARGE SCALE GENOMIC DNA]</scope>
    <source>
        <strain evidence="3">ATCC 28089 / DSM 1075 / NRRL 1951 / Wisconsin 54-1255</strain>
    </source>
</reference>
<feature type="compositionally biased region" description="Basic residues" evidence="1">
    <location>
        <begin position="113"/>
        <end position="122"/>
    </location>
</feature>
<protein>
    <submittedName>
        <fullName evidence="2">Pc16g14310 protein</fullName>
    </submittedName>
</protein>
<name>B6H9X8_PENRW</name>
<gene>
    <name evidence="2" type="ORF">Pc16g14310</name>
    <name evidence="2" type="ORF">PCH_Pc16g14310</name>
</gene>
<dbReference type="Gene3D" id="2.60.40.790">
    <property type="match status" value="1"/>
</dbReference>
<dbReference type="EMBL" id="AM920431">
    <property type="protein sequence ID" value="CAP94101.1"/>
    <property type="molecule type" value="Genomic_DNA"/>
</dbReference>
<sequence length="360" mass="38882">MASIHRLNQPSNPRDFVNGNLENHPFFAPDGHRGHHGHRGRRAWDNAQQSNNTTGVAQSGKTTKPSDNIGKDGTSASDFDSPDNHRHHGHSGKCKNKAHGCPGHHGPDLFRGKGGKGKHGHGPHAGPYDFHSYDHDHYHATGAFGGPGHVHGRDTDPTLIHTASPVTPTTRGSLVLAPVDKLSAGLGFLMNGPTAEGVDFAPSVDVFDCPDKYIVHVSLPGAKKGDLSLDYEADESVLHLAGVVYRPGVNEDLHKALVMEERGQHVGVFEREVRLGTRVPPAFVIVDQISAKLEDDVNVTLPKIVQHPEVGKKEVFVEDGDLENAKEALVVDEKTFSPVESEGSDVEEGEAREFVKVLVQ</sequence>